<dbReference type="GO" id="GO:0005634">
    <property type="term" value="C:nucleus"/>
    <property type="evidence" value="ECO:0007669"/>
    <property type="project" value="TreeGrafter"/>
</dbReference>
<gene>
    <name evidence="14" type="ORF">INT46_005329</name>
</gene>
<evidence type="ECO:0000256" key="4">
    <source>
        <dbReference type="ARBA" id="ARBA00022771"/>
    </source>
</evidence>
<evidence type="ECO:0000259" key="11">
    <source>
        <dbReference type="PROSITE" id="PS50089"/>
    </source>
</evidence>
<evidence type="ECO:0000256" key="3">
    <source>
        <dbReference type="ARBA" id="ARBA00022723"/>
    </source>
</evidence>
<dbReference type="GO" id="GO:0005737">
    <property type="term" value="C:cytoplasm"/>
    <property type="evidence" value="ECO:0007669"/>
    <property type="project" value="UniProtKB-SubCell"/>
</dbReference>
<dbReference type="Proteomes" id="UP000650833">
    <property type="component" value="Unassembled WGS sequence"/>
</dbReference>
<dbReference type="InterPro" id="IPR006595">
    <property type="entry name" value="CTLH_C"/>
</dbReference>
<keyword evidence="2" id="KW-0963">Cytoplasm</keyword>
<comment type="caution">
    <text evidence="14">The sequence shown here is derived from an EMBL/GenBank/DDBJ whole genome shotgun (WGS) entry which is preliminary data.</text>
</comment>
<comment type="subcellular location">
    <subcellularLocation>
        <location evidence="1">Cytoplasm</location>
    </subcellularLocation>
</comment>
<dbReference type="SMART" id="SM00668">
    <property type="entry name" value="CTLH"/>
    <property type="match status" value="1"/>
</dbReference>
<dbReference type="InterPro" id="IPR044063">
    <property type="entry name" value="ZF_RING_GID"/>
</dbReference>
<evidence type="ECO:0000256" key="1">
    <source>
        <dbReference type="ARBA" id="ARBA00004496"/>
    </source>
</evidence>
<dbReference type="CDD" id="cd16652">
    <property type="entry name" value="dRING_Rmd5p-like"/>
    <property type="match status" value="1"/>
</dbReference>
<comment type="similarity">
    <text evidence="6">Belongs to the RMD5/GID2 family.</text>
</comment>
<evidence type="ECO:0000256" key="5">
    <source>
        <dbReference type="ARBA" id="ARBA00022833"/>
    </source>
</evidence>
<dbReference type="InterPro" id="IPR001841">
    <property type="entry name" value="Znf_RING"/>
</dbReference>
<reference evidence="14" key="1">
    <citation type="submission" date="2020-12" db="EMBL/GenBank/DDBJ databases">
        <title>Metabolic potential, ecology and presence of endohyphal bacteria is reflected in genomic diversity of Mucoromycotina.</title>
        <authorList>
            <person name="Muszewska A."/>
            <person name="Okrasinska A."/>
            <person name="Steczkiewicz K."/>
            <person name="Drgas O."/>
            <person name="Orlowska M."/>
            <person name="Perlinska-Lenart U."/>
            <person name="Aleksandrzak-Piekarczyk T."/>
            <person name="Szatraj K."/>
            <person name="Zielenkiewicz U."/>
            <person name="Pilsyk S."/>
            <person name="Malc E."/>
            <person name="Mieczkowski P."/>
            <person name="Kruszewska J.S."/>
            <person name="Biernat P."/>
            <person name="Pawlowska J."/>
        </authorList>
    </citation>
    <scope>NUCLEOTIDE SEQUENCE</scope>
    <source>
        <strain evidence="14">CBS 226.32</strain>
    </source>
</reference>
<organism evidence="14 15">
    <name type="scientific">Mucor plumbeus</name>
    <dbReference type="NCBI Taxonomy" id="97098"/>
    <lineage>
        <taxon>Eukaryota</taxon>
        <taxon>Fungi</taxon>
        <taxon>Fungi incertae sedis</taxon>
        <taxon>Mucoromycota</taxon>
        <taxon>Mucoromycotina</taxon>
        <taxon>Mucoromycetes</taxon>
        <taxon>Mucorales</taxon>
        <taxon>Mucorineae</taxon>
        <taxon>Mucoraceae</taxon>
        <taxon>Mucor</taxon>
    </lineage>
</organism>
<evidence type="ECO:0000256" key="6">
    <source>
        <dbReference type="ARBA" id="ARBA00061136"/>
    </source>
</evidence>
<dbReference type="PROSITE" id="PS51867">
    <property type="entry name" value="ZF_RING_GID"/>
    <property type="match status" value="1"/>
</dbReference>
<dbReference type="GO" id="GO:0061630">
    <property type="term" value="F:ubiquitin protein ligase activity"/>
    <property type="evidence" value="ECO:0007669"/>
    <property type="project" value="InterPro"/>
</dbReference>
<dbReference type="OrthoDB" id="1933281at2759"/>
<evidence type="ECO:0000313" key="15">
    <source>
        <dbReference type="Proteomes" id="UP000650833"/>
    </source>
</evidence>
<evidence type="ECO:0000259" key="13">
    <source>
        <dbReference type="PROSITE" id="PS51867"/>
    </source>
</evidence>
<dbReference type="Gene3D" id="3.30.40.10">
    <property type="entry name" value="Zinc/RING finger domain, C3HC4 (zinc finger)"/>
    <property type="match status" value="1"/>
</dbReference>
<dbReference type="InterPro" id="IPR045098">
    <property type="entry name" value="Fyv10_fam"/>
</dbReference>
<keyword evidence="15" id="KW-1185">Reference proteome</keyword>
<evidence type="ECO:0000256" key="10">
    <source>
        <dbReference type="PROSITE-ProRule" id="PRU01215"/>
    </source>
</evidence>
<feature type="zinc finger region" description="RING-Gid-type" evidence="10">
    <location>
        <begin position="325"/>
        <end position="370"/>
    </location>
</feature>
<dbReference type="GO" id="GO:0008270">
    <property type="term" value="F:zinc ion binding"/>
    <property type="evidence" value="ECO:0007669"/>
    <property type="project" value="UniProtKB-KW"/>
</dbReference>
<dbReference type="InterPro" id="IPR037683">
    <property type="entry name" value="Rmd5_dRing"/>
</dbReference>
<dbReference type="EMBL" id="JAEPRC010000194">
    <property type="protein sequence ID" value="KAG2204602.1"/>
    <property type="molecule type" value="Genomic_DNA"/>
</dbReference>
<dbReference type="PANTHER" id="PTHR12170">
    <property type="entry name" value="MACROPHAGE ERYTHROBLAST ATTACHER-RELATED"/>
    <property type="match status" value="1"/>
</dbReference>
<evidence type="ECO:0000256" key="7">
    <source>
        <dbReference type="ARBA" id="ARBA00075398"/>
    </source>
</evidence>
<evidence type="ECO:0000256" key="8">
    <source>
        <dbReference type="ARBA" id="ARBA00080744"/>
    </source>
</evidence>
<dbReference type="GO" id="GO:0043161">
    <property type="term" value="P:proteasome-mediated ubiquitin-dependent protein catabolic process"/>
    <property type="evidence" value="ECO:0007669"/>
    <property type="project" value="InterPro"/>
</dbReference>
<evidence type="ECO:0000256" key="9">
    <source>
        <dbReference type="PROSITE-ProRule" id="PRU00175"/>
    </source>
</evidence>
<feature type="domain" description="RING-Gid-type" evidence="13">
    <location>
        <begin position="325"/>
        <end position="370"/>
    </location>
</feature>
<evidence type="ECO:0000259" key="12">
    <source>
        <dbReference type="PROSITE" id="PS50897"/>
    </source>
</evidence>
<dbReference type="PANTHER" id="PTHR12170:SF3">
    <property type="entry name" value="GH10162P"/>
    <property type="match status" value="1"/>
</dbReference>
<keyword evidence="4 9" id="KW-0863">Zinc-finger</keyword>
<dbReference type="InterPro" id="IPR013144">
    <property type="entry name" value="CRA_dom"/>
</dbReference>
<dbReference type="GO" id="GO:0034657">
    <property type="term" value="C:GID complex"/>
    <property type="evidence" value="ECO:0007669"/>
    <property type="project" value="TreeGrafter"/>
</dbReference>
<dbReference type="AlphaFoldDB" id="A0A8H7R534"/>
<protein>
    <recommendedName>
        <fullName evidence="8">GID complex catalytic subunit 2</fullName>
    </recommendedName>
    <alternativeName>
        <fullName evidence="7">Glucose-induced degradation protein 2</fullName>
    </alternativeName>
</protein>
<evidence type="ECO:0000256" key="2">
    <source>
        <dbReference type="ARBA" id="ARBA00022490"/>
    </source>
</evidence>
<feature type="domain" description="RING-type" evidence="11">
    <location>
        <begin position="325"/>
        <end position="370"/>
    </location>
</feature>
<dbReference type="FunFam" id="3.30.40.10:FF:000143">
    <property type="entry name" value="Regulator of gluconeogenesis Rmd5"/>
    <property type="match status" value="1"/>
</dbReference>
<dbReference type="PROSITE" id="PS50089">
    <property type="entry name" value="ZF_RING_2"/>
    <property type="match status" value="1"/>
</dbReference>
<dbReference type="Pfam" id="PF10607">
    <property type="entry name" value="CTLH"/>
    <property type="match status" value="1"/>
</dbReference>
<dbReference type="InterPro" id="IPR027370">
    <property type="entry name" value="Znf-RING_euk"/>
</dbReference>
<dbReference type="SMART" id="SM00757">
    <property type="entry name" value="CRA"/>
    <property type="match status" value="1"/>
</dbReference>
<dbReference type="InterPro" id="IPR013083">
    <property type="entry name" value="Znf_RING/FYVE/PHD"/>
</dbReference>
<keyword evidence="3" id="KW-0479">Metal-binding</keyword>
<dbReference type="PROSITE" id="PS50897">
    <property type="entry name" value="CTLH"/>
    <property type="match status" value="1"/>
</dbReference>
<dbReference type="SMART" id="SM00184">
    <property type="entry name" value="RING"/>
    <property type="match status" value="1"/>
</dbReference>
<keyword evidence="5" id="KW-0862">Zinc</keyword>
<dbReference type="InterPro" id="IPR024964">
    <property type="entry name" value="CTLH/CRA"/>
</dbReference>
<dbReference type="SUPFAM" id="SSF57850">
    <property type="entry name" value="RING/U-box"/>
    <property type="match status" value="1"/>
</dbReference>
<accession>A0A8H7R534</accession>
<sequence>MDTIQKSCQDMQKKQVAMQDTILDKLSSFKELLEQKRQSLADDNNPEQSIIEIKDAAKKLQFQKPQKEFETSLKKLNKDLERKFKQDISVIYHPEAFMGKEDLIFRALALHFIRQGKFELCDEFLDEAQVPIDDELRSTVEHLKTEFEQMYTVLNQLEKENDLSSAIKWTEDHHDGLQKLGSSLEFNLHRMKFIQLLLAGGALEAINYGREYFHNFGEKNYPEIKRLMTAPLYINAVPSPYADLYSPSNWSEIKQEFQRDFCSLLKMSSESPLYTSVYVGTTALPVIMKLFTIMASKRAEWSAQDELPVEIPLDEELRYHSVFACPVSKEQATDENPPMMMPCGHVICKESLTRLSRNSRAAARFKCPYCPSESSIDQAVEVYF</sequence>
<dbReference type="Pfam" id="PF13445">
    <property type="entry name" value="zf-RING_UBOX"/>
    <property type="match status" value="1"/>
</dbReference>
<feature type="domain" description="CTLH" evidence="12">
    <location>
        <begin position="162"/>
        <end position="204"/>
    </location>
</feature>
<evidence type="ECO:0000313" key="14">
    <source>
        <dbReference type="EMBL" id="KAG2204602.1"/>
    </source>
</evidence>
<name>A0A8H7R534_9FUNG</name>
<proteinExistence type="inferred from homology"/>